<dbReference type="RefSeq" id="WP_045852974.1">
    <property type="nucleotide sequence ID" value="NZ_CP029159.1"/>
</dbReference>
<keyword evidence="2" id="KW-1185">Reference proteome</keyword>
<reference evidence="1 2" key="1">
    <citation type="journal article" date="2012" name="J. Bacteriol.">
        <title>Draft genome of Streptomyces tsukubaensis NRRL 18488, the producer of the clinically important immunosuppressant tacrolimus (FK506).</title>
        <authorList>
            <person name="Barreiro C."/>
            <person name="Prieto C."/>
            <person name="Sola-Landa A."/>
            <person name="Solera E."/>
            <person name="Martinez-Castro M."/>
            <person name="Perez-Redondo R."/>
            <person name="Garcia-Estrada C."/>
            <person name="Aparicio J.F."/>
            <person name="Fernandez-Martinez L.T."/>
            <person name="Santos-Aberturas J."/>
            <person name="Salehi-Najafabadi Z."/>
            <person name="Rodriguez-Garcia A."/>
            <person name="Tauch A."/>
            <person name="Martin J.F."/>
        </authorList>
    </citation>
    <scope>NUCLEOTIDE SEQUENCE [LARGE SCALE GENOMIC DNA]</scope>
    <source>
        <strain evidence="2">DSM 42081 / NBRC 108919 / NRRL 18488 / 9993</strain>
    </source>
</reference>
<protein>
    <submittedName>
        <fullName evidence="1">Uncharacterized protein</fullName>
    </submittedName>
</protein>
<dbReference type="Proteomes" id="UP000005940">
    <property type="component" value="Chromosome"/>
</dbReference>
<gene>
    <name evidence="1" type="ORF">STSU_018125</name>
</gene>
<dbReference type="EMBL" id="CP029159">
    <property type="protein sequence ID" value="QKM68806.1"/>
    <property type="molecule type" value="Genomic_DNA"/>
</dbReference>
<evidence type="ECO:0000313" key="2">
    <source>
        <dbReference type="Proteomes" id="UP000005940"/>
    </source>
</evidence>
<name>A0A7G3UER2_STRT9</name>
<sequence>MVTTALRAYDCWAAARTRDSTEPISLGTRTAPSPRLALRWLRNRTAAITAQLDPPYARPGRDWLTDEAEQEEALALLATGHAYRVTLHDDQTTYVIAATPPRTAAW</sequence>
<dbReference type="AlphaFoldDB" id="A0A7G3UER2"/>
<evidence type="ECO:0000313" key="1">
    <source>
        <dbReference type="EMBL" id="QKM68806.1"/>
    </source>
</evidence>
<organism evidence="1 2">
    <name type="scientific">Streptomyces tsukubensis (strain DSM 42081 / NBRC 108919 / NRRL 18488 / 9993)</name>
    <dbReference type="NCBI Taxonomy" id="1114943"/>
    <lineage>
        <taxon>Bacteria</taxon>
        <taxon>Bacillati</taxon>
        <taxon>Actinomycetota</taxon>
        <taxon>Actinomycetes</taxon>
        <taxon>Kitasatosporales</taxon>
        <taxon>Streptomycetaceae</taxon>
        <taxon>Streptomyces</taxon>
    </lineage>
</organism>
<accession>A0A7G3UER2</accession>
<proteinExistence type="predicted"/>